<keyword evidence="3" id="KW-0732">Signal</keyword>
<dbReference type="CDD" id="cd01935">
    <property type="entry name" value="Ntn_CGH_like"/>
    <property type="match status" value="1"/>
</dbReference>
<dbReference type="RefSeq" id="WP_262069832.1">
    <property type="nucleotide sequence ID" value="NZ_JAMXOC010000020.1"/>
</dbReference>
<accession>A0ABT1EJR9</accession>
<dbReference type="SUPFAM" id="SSF56235">
    <property type="entry name" value="N-terminal nucleophile aminohydrolases (Ntn hydrolases)"/>
    <property type="match status" value="1"/>
</dbReference>
<dbReference type="InterPro" id="IPR052193">
    <property type="entry name" value="Peptidase_C59"/>
</dbReference>
<sequence>MSKKWIRRLAAVVALALMMASLTGCKQSQNASATKAAKEEKSIEISPAEYNTLDSLEQVSDDFYFMDYQADYALDEMLALGATNTEELAYQVSEKVLHGLPFANTIPSLGCSAFTSVTPDGEYLQGRNLDIADAQNTLIRTQPKNGYASLATASGLALGYYDYMPEDKMGQLNLLAAPYYVVDGINEKGFSAAMLLLYAAPPVAQNTGKTAITTCMAIRLMLDKAADVEEAVALLEEYDMHSIANSNIHFQLADAQGNSVVIEYVNGEMRRLTPEEYGHVVTNYFLSKDVVEEYRDGEDRLQILQAALDEHEGVVTTEEAMAMLESVIANDDYDELSGINYNTSYSMVFNNSKKSVDICTGKNYDKVYSFDVVPQ</sequence>
<evidence type="ECO:0000313" key="6">
    <source>
        <dbReference type="Proteomes" id="UP001523565"/>
    </source>
</evidence>
<dbReference type="PROSITE" id="PS51257">
    <property type="entry name" value="PROKAR_LIPOPROTEIN"/>
    <property type="match status" value="1"/>
</dbReference>
<evidence type="ECO:0000256" key="2">
    <source>
        <dbReference type="ARBA" id="ARBA00022801"/>
    </source>
</evidence>
<protein>
    <submittedName>
        <fullName evidence="5">Linear amide C-N hydrolase</fullName>
    </submittedName>
</protein>
<name>A0ABT1EJR9_9FIRM</name>
<keyword evidence="6" id="KW-1185">Reference proteome</keyword>
<dbReference type="PANTHER" id="PTHR35527">
    <property type="entry name" value="CHOLOYLGLYCINE HYDROLASE"/>
    <property type="match status" value="1"/>
</dbReference>
<evidence type="ECO:0000313" key="5">
    <source>
        <dbReference type="EMBL" id="MCP1110951.1"/>
    </source>
</evidence>
<evidence type="ECO:0000256" key="3">
    <source>
        <dbReference type="SAM" id="SignalP"/>
    </source>
</evidence>
<dbReference type="Gene3D" id="3.60.60.10">
    <property type="entry name" value="Penicillin V Acylase, Chain A"/>
    <property type="match status" value="1"/>
</dbReference>
<feature type="chain" id="PRO_5045091721" evidence="3">
    <location>
        <begin position="27"/>
        <end position="375"/>
    </location>
</feature>
<evidence type="ECO:0000256" key="1">
    <source>
        <dbReference type="ARBA" id="ARBA00006625"/>
    </source>
</evidence>
<feature type="domain" description="Choloylglycine hydrolase/NAAA C-terminal" evidence="4">
    <location>
        <begin position="111"/>
        <end position="269"/>
    </location>
</feature>
<evidence type="ECO:0000259" key="4">
    <source>
        <dbReference type="Pfam" id="PF02275"/>
    </source>
</evidence>
<comment type="caution">
    <text evidence="5">The sequence shown here is derived from an EMBL/GenBank/DDBJ whole genome shotgun (WGS) entry which is preliminary data.</text>
</comment>
<comment type="similarity">
    <text evidence="1">Belongs to the peptidase C59 family.</text>
</comment>
<dbReference type="InterPro" id="IPR029132">
    <property type="entry name" value="CBAH/NAAA_C"/>
</dbReference>
<dbReference type="EMBL" id="JAMZFV010000020">
    <property type="protein sequence ID" value="MCP1110951.1"/>
    <property type="molecule type" value="Genomic_DNA"/>
</dbReference>
<reference evidence="5 6" key="1">
    <citation type="journal article" date="2022" name="Genome Biol. Evol.">
        <title>Host diet, physiology and behaviors set the stage for Lachnospiraceae cladogenesis.</title>
        <authorList>
            <person name="Vera-Ponce De Leon A."/>
            <person name="Schneider M."/>
            <person name="Jahnes B.C."/>
            <person name="Sadowski V."/>
            <person name="Camuy-Velez L.A."/>
            <person name="Duan J."/>
            <person name="Sabree Z.L."/>
        </authorList>
    </citation>
    <scope>NUCLEOTIDE SEQUENCE [LARGE SCALE GENOMIC DNA]</scope>
    <source>
        <strain evidence="5 6">PAL227</strain>
    </source>
</reference>
<dbReference type="Pfam" id="PF02275">
    <property type="entry name" value="CBAH"/>
    <property type="match status" value="1"/>
</dbReference>
<organism evidence="5 6">
    <name type="scientific">Ohessyouella blattaphilus</name>
    <dbReference type="NCBI Taxonomy" id="2949333"/>
    <lineage>
        <taxon>Bacteria</taxon>
        <taxon>Bacillati</taxon>
        <taxon>Bacillota</taxon>
        <taxon>Clostridia</taxon>
        <taxon>Lachnospirales</taxon>
        <taxon>Lachnospiraceae</taxon>
        <taxon>Ohessyouella</taxon>
    </lineage>
</organism>
<gene>
    <name evidence="5" type="ORF">NK118_11890</name>
</gene>
<feature type="signal peptide" evidence="3">
    <location>
        <begin position="1"/>
        <end position="26"/>
    </location>
</feature>
<dbReference type="GO" id="GO:0016787">
    <property type="term" value="F:hydrolase activity"/>
    <property type="evidence" value="ECO:0007669"/>
    <property type="project" value="UniProtKB-KW"/>
</dbReference>
<dbReference type="Proteomes" id="UP001523565">
    <property type="component" value="Unassembled WGS sequence"/>
</dbReference>
<dbReference type="InterPro" id="IPR029055">
    <property type="entry name" value="Ntn_hydrolases_N"/>
</dbReference>
<dbReference type="PANTHER" id="PTHR35527:SF2">
    <property type="entry name" value="HYDROLASE"/>
    <property type="match status" value="1"/>
</dbReference>
<proteinExistence type="inferred from homology"/>
<keyword evidence="2 5" id="KW-0378">Hydrolase</keyword>